<proteinExistence type="predicted"/>
<evidence type="ECO:0000313" key="3">
    <source>
        <dbReference type="Proteomes" id="UP000238365"/>
    </source>
</evidence>
<feature type="domain" description="Lysozyme inhibitor LprI-like N-terminal" evidence="1">
    <location>
        <begin position="37"/>
        <end position="123"/>
    </location>
</feature>
<dbReference type="EMBL" id="CP026377">
    <property type="protein sequence ID" value="AUX95534.1"/>
    <property type="molecule type" value="Genomic_DNA"/>
</dbReference>
<dbReference type="AlphaFoldDB" id="A0A2L0IM10"/>
<organism evidence="2 3">
    <name type="scientific">Mixta gaviniae</name>
    <dbReference type="NCBI Taxonomy" id="665914"/>
    <lineage>
        <taxon>Bacteria</taxon>
        <taxon>Pseudomonadati</taxon>
        <taxon>Pseudomonadota</taxon>
        <taxon>Gammaproteobacteria</taxon>
        <taxon>Enterobacterales</taxon>
        <taxon>Erwiniaceae</taxon>
        <taxon>Mixta</taxon>
    </lineage>
</organism>
<accession>A0A2L0IM10</accession>
<protein>
    <recommendedName>
        <fullName evidence="1">Lysozyme inhibitor LprI-like N-terminal domain-containing protein</fullName>
    </recommendedName>
</protein>
<dbReference type="Gene3D" id="1.20.1270.180">
    <property type="match status" value="1"/>
</dbReference>
<dbReference type="OrthoDB" id="6555623at2"/>
<dbReference type="Pfam" id="PF07007">
    <property type="entry name" value="LprI"/>
    <property type="match status" value="1"/>
</dbReference>
<dbReference type="KEGG" id="pgz:C2E15_18055"/>
<evidence type="ECO:0000259" key="1">
    <source>
        <dbReference type="Pfam" id="PF07007"/>
    </source>
</evidence>
<gene>
    <name evidence="2" type="ORF">C2E15_18055</name>
</gene>
<sequence length="135" mass="15194">MAAHAELTTGVERDLCFKKNEDIPSAYNCLTVKKESSNKEMDTLIAETVKRIKANNVGPFNGKEDNPETAGDVYSQRFIEAQKFWKNYRDKLCLSVATELDEDADDYQSYIDQCQINLNKNHAGEIAQMGLPPAD</sequence>
<dbReference type="Proteomes" id="UP000238365">
    <property type="component" value="Chromosome"/>
</dbReference>
<reference evidence="2 3" key="1">
    <citation type="submission" date="2018-01" db="EMBL/GenBank/DDBJ databases">
        <title>Complete and assembled Genome of Pantoea gaviniae DSM22758T.</title>
        <authorList>
            <person name="Stevens M.J.A."/>
            <person name="Zurfluh K."/>
            <person name="Stephan R."/>
        </authorList>
    </citation>
    <scope>NUCLEOTIDE SEQUENCE [LARGE SCALE GENOMIC DNA]</scope>
    <source>
        <strain evidence="2 3">DSM 22758</strain>
    </source>
</reference>
<name>A0A2L0IM10_9GAMM</name>
<keyword evidence="3" id="KW-1185">Reference proteome</keyword>
<evidence type="ECO:0000313" key="2">
    <source>
        <dbReference type="EMBL" id="AUX95534.1"/>
    </source>
</evidence>
<dbReference type="InterPro" id="IPR009739">
    <property type="entry name" value="LprI-like_N"/>
</dbReference>